<feature type="domain" description="Transglycosylase SLT" evidence="2">
    <location>
        <begin position="45"/>
        <end position="356"/>
    </location>
</feature>
<dbReference type="SUPFAM" id="SSF53955">
    <property type="entry name" value="Lysozyme-like"/>
    <property type="match status" value="1"/>
</dbReference>
<dbReference type="InterPro" id="IPR023346">
    <property type="entry name" value="Lysozyme-like_dom_sf"/>
</dbReference>
<dbReference type="InterPro" id="IPR031304">
    <property type="entry name" value="SLT_2"/>
</dbReference>
<sequence>MLYKTMKTNWERFMTTTRLRVLMTLASLPLLLAGQSAGAMVSDSFESIVRAVRDEASRRGVSTQTLDRALAGVQPLAVQTFENNQPERSRQITFAQYYNQRATPAAIEKGRKFMRDHARQLALIEQDTGVPPAIIMAILSIESNFGVVTGDQKVIPALLTLARDVQGNDRRAQERRAMFREEAVQALMLVDEGYDEILTRQGSWAGAVGPAQFMPSAIRRYAVDGDSDGKKDMWSDYDDVLPSVANFLKEKGWRSGQRWGYKVLLPEGFNKGLLTDTLREQHNKTPQEWAALGVHLENGEAMPSDSAMHVMLIAPNFNKQTGEFRGPVYMVYDNFRAVMEYNKSYKYALTVLQMADIIAKQSRSSAAMPAVPPSPAPYNQ</sequence>
<evidence type="ECO:0000259" key="2">
    <source>
        <dbReference type="Pfam" id="PF13406"/>
    </source>
</evidence>
<dbReference type="Gene3D" id="1.10.530.10">
    <property type="match status" value="1"/>
</dbReference>
<organism evidence="3 4">
    <name type="scientific">Micavibrio aeruginosavorus</name>
    <dbReference type="NCBI Taxonomy" id="349221"/>
    <lineage>
        <taxon>Bacteria</taxon>
        <taxon>Pseudomonadati</taxon>
        <taxon>Bdellovibrionota</taxon>
        <taxon>Bdellovibrionia</taxon>
        <taxon>Bdellovibrionales</taxon>
        <taxon>Pseudobdellovibrionaceae</taxon>
        <taxon>Micavibrio</taxon>
    </lineage>
</organism>
<accession>A0A7T5UGJ7</accession>
<dbReference type="InterPro" id="IPR011970">
    <property type="entry name" value="MltB_2"/>
</dbReference>
<name>A0A7T5UGJ7_9BACT</name>
<reference evidence="3 4" key="1">
    <citation type="submission" date="2020-07" db="EMBL/GenBank/DDBJ databases">
        <title>Huge and variable diversity of episymbiotic CPR bacteria and DPANN archaea in groundwater ecosystems.</title>
        <authorList>
            <person name="He C.Y."/>
            <person name="Keren R."/>
            <person name="Whittaker M."/>
            <person name="Farag I.F."/>
            <person name="Doudna J."/>
            <person name="Cate J.H.D."/>
            <person name="Banfield J.F."/>
        </authorList>
    </citation>
    <scope>NUCLEOTIDE SEQUENCE [LARGE SCALE GENOMIC DNA]</scope>
    <source>
        <strain evidence="3">NC_groundwater_70_Ag_B-0.1um_54_66</strain>
    </source>
</reference>
<evidence type="ECO:0000256" key="1">
    <source>
        <dbReference type="SAM" id="SignalP"/>
    </source>
</evidence>
<evidence type="ECO:0000313" key="3">
    <source>
        <dbReference type="EMBL" id="QQG35395.1"/>
    </source>
</evidence>
<proteinExistence type="predicted"/>
<feature type="signal peptide" evidence="1">
    <location>
        <begin position="1"/>
        <end position="39"/>
    </location>
</feature>
<dbReference type="PANTHER" id="PTHR30163">
    <property type="entry name" value="MEMBRANE-BOUND LYTIC MUREIN TRANSGLYCOSYLASE B"/>
    <property type="match status" value="1"/>
</dbReference>
<evidence type="ECO:0000313" key="4">
    <source>
        <dbReference type="Proteomes" id="UP000595362"/>
    </source>
</evidence>
<protein>
    <submittedName>
        <fullName evidence="3">Lytic murein transglycosylase</fullName>
    </submittedName>
</protein>
<feature type="chain" id="PRO_5032492705" evidence="1">
    <location>
        <begin position="40"/>
        <end position="380"/>
    </location>
</feature>
<dbReference type="Pfam" id="PF13406">
    <property type="entry name" value="SLT_2"/>
    <property type="match status" value="1"/>
</dbReference>
<dbReference type="GO" id="GO:0008933">
    <property type="term" value="F:peptidoglycan lytic transglycosylase activity"/>
    <property type="evidence" value="ECO:0007669"/>
    <property type="project" value="TreeGrafter"/>
</dbReference>
<dbReference type="Gene3D" id="1.10.8.350">
    <property type="entry name" value="Bacterial muramidase"/>
    <property type="match status" value="1"/>
</dbReference>
<dbReference type="NCBIfam" id="TIGR02283">
    <property type="entry name" value="MltB_2"/>
    <property type="match status" value="1"/>
</dbReference>
<dbReference type="AlphaFoldDB" id="A0A7T5UGJ7"/>
<dbReference type="GO" id="GO:0009253">
    <property type="term" value="P:peptidoglycan catabolic process"/>
    <property type="evidence" value="ECO:0007669"/>
    <property type="project" value="TreeGrafter"/>
</dbReference>
<dbReference type="EMBL" id="CP066681">
    <property type="protein sequence ID" value="QQG35395.1"/>
    <property type="molecule type" value="Genomic_DNA"/>
</dbReference>
<dbReference type="Proteomes" id="UP000595362">
    <property type="component" value="Chromosome"/>
</dbReference>
<dbReference type="PANTHER" id="PTHR30163:SF8">
    <property type="entry name" value="LYTIC MUREIN TRANSGLYCOSYLASE"/>
    <property type="match status" value="1"/>
</dbReference>
<dbReference type="CDD" id="cd13399">
    <property type="entry name" value="Slt35-like"/>
    <property type="match status" value="1"/>
</dbReference>
<gene>
    <name evidence="3" type="ORF">HYS17_07545</name>
</gene>
<dbReference type="InterPro" id="IPR043426">
    <property type="entry name" value="MltB-like"/>
</dbReference>
<keyword evidence="1" id="KW-0732">Signal</keyword>